<feature type="region of interest" description="Disordered" evidence="5">
    <location>
        <begin position="178"/>
        <end position="202"/>
    </location>
</feature>
<evidence type="ECO:0000256" key="4">
    <source>
        <dbReference type="PROSITE-ProRule" id="PRU00473"/>
    </source>
</evidence>
<name>A0A4Q1CLY3_9BACT</name>
<dbReference type="InterPro" id="IPR050330">
    <property type="entry name" value="Bact_OuterMem_StrucFunc"/>
</dbReference>
<evidence type="ECO:0000313" key="8">
    <source>
        <dbReference type="Proteomes" id="UP000290204"/>
    </source>
</evidence>
<keyword evidence="3" id="KW-0998">Cell outer membrane</keyword>
<evidence type="ECO:0000313" key="7">
    <source>
        <dbReference type="EMBL" id="RXK62047.1"/>
    </source>
</evidence>
<dbReference type="AlphaFoldDB" id="A0A4Q1CLY3"/>
<evidence type="ECO:0000256" key="2">
    <source>
        <dbReference type="ARBA" id="ARBA00023136"/>
    </source>
</evidence>
<keyword evidence="2 4" id="KW-0472">Membrane</keyword>
<reference evidence="7 8" key="1">
    <citation type="submission" date="2019-01" db="EMBL/GenBank/DDBJ databases">
        <title>Lacibacter sp. strain TTM-7.</title>
        <authorList>
            <person name="Chen W.-M."/>
        </authorList>
    </citation>
    <scope>NUCLEOTIDE SEQUENCE [LARGE SCALE GENOMIC DNA]</scope>
    <source>
        <strain evidence="7 8">TTM-7</strain>
    </source>
</reference>
<gene>
    <name evidence="7" type="ORF">ESA94_03280</name>
</gene>
<dbReference type="InterPro" id="IPR006664">
    <property type="entry name" value="OMP_bac"/>
</dbReference>
<dbReference type="PROSITE" id="PS51123">
    <property type="entry name" value="OMPA_2"/>
    <property type="match status" value="1"/>
</dbReference>
<dbReference type="PANTHER" id="PTHR30329:SF21">
    <property type="entry name" value="LIPOPROTEIN YIAD-RELATED"/>
    <property type="match status" value="1"/>
</dbReference>
<comment type="subcellular location">
    <subcellularLocation>
        <location evidence="1">Cell outer membrane</location>
    </subcellularLocation>
</comment>
<feature type="domain" description="OmpA-like" evidence="6">
    <location>
        <begin position="93"/>
        <end position="211"/>
    </location>
</feature>
<protein>
    <submittedName>
        <fullName evidence="7">OmpA family protein</fullName>
    </submittedName>
</protein>
<dbReference type="InterPro" id="IPR036737">
    <property type="entry name" value="OmpA-like_sf"/>
</dbReference>
<accession>A0A4Q1CLY3</accession>
<evidence type="ECO:0000259" key="6">
    <source>
        <dbReference type="PROSITE" id="PS51123"/>
    </source>
</evidence>
<dbReference type="GO" id="GO:0009279">
    <property type="term" value="C:cell outer membrane"/>
    <property type="evidence" value="ECO:0007669"/>
    <property type="project" value="UniProtKB-SubCell"/>
</dbReference>
<dbReference type="RefSeq" id="WP_129129419.1">
    <property type="nucleotide sequence ID" value="NZ_SDHW01000001.1"/>
</dbReference>
<sequence length="225" mass="24123">MRQGTKLMYAVVAISLLLAACKGMTKTQKGAIIGTTSGAAIGGVIGRASGNTALGTIIGAAVGGTAGVLIGKQMDKQAEEIKKQVPNAKVERVGEGIEIEFESKVLFDFDASGLKTEAKTSLNELATVLKKYPDTNIEIQGHTDNKGSDAYNESLSQRRANAVMMYLIDKGIQLSRMNPKPMGENYPKYSNDTEEGRSQNRRVEFLITANEKMKSDAQKQAGSSK</sequence>
<dbReference type="EMBL" id="SDHW01000001">
    <property type="protein sequence ID" value="RXK62047.1"/>
    <property type="molecule type" value="Genomic_DNA"/>
</dbReference>
<dbReference type="Pfam" id="PF00691">
    <property type="entry name" value="OmpA"/>
    <property type="match status" value="1"/>
</dbReference>
<dbReference type="PRINTS" id="PR01021">
    <property type="entry name" value="OMPADOMAIN"/>
</dbReference>
<dbReference type="Pfam" id="PF13488">
    <property type="entry name" value="Gly-zipper_Omp"/>
    <property type="match status" value="1"/>
</dbReference>
<dbReference type="CDD" id="cd07185">
    <property type="entry name" value="OmpA_C-like"/>
    <property type="match status" value="1"/>
</dbReference>
<dbReference type="OrthoDB" id="9782229at2"/>
<proteinExistence type="predicted"/>
<evidence type="ECO:0000256" key="1">
    <source>
        <dbReference type="ARBA" id="ARBA00004442"/>
    </source>
</evidence>
<dbReference type="PANTHER" id="PTHR30329">
    <property type="entry name" value="STATOR ELEMENT OF FLAGELLAR MOTOR COMPLEX"/>
    <property type="match status" value="1"/>
</dbReference>
<dbReference type="SUPFAM" id="SSF103088">
    <property type="entry name" value="OmpA-like"/>
    <property type="match status" value="1"/>
</dbReference>
<evidence type="ECO:0000256" key="3">
    <source>
        <dbReference type="ARBA" id="ARBA00023237"/>
    </source>
</evidence>
<dbReference type="Gene3D" id="3.30.1330.60">
    <property type="entry name" value="OmpA-like domain"/>
    <property type="match status" value="1"/>
</dbReference>
<evidence type="ECO:0000256" key="5">
    <source>
        <dbReference type="SAM" id="MobiDB-lite"/>
    </source>
</evidence>
<dbReference type="InterPro" id="IPR039567">
    <property type="entry name" value="Gly-zipper"/>
</dbReference>
<dbReference type="Proteomes" id="UP000290204">
    <property type="component" value="Unassembled WGS sequence"/>
</dbReference>
<dbReference type="PROSITE" id="PS51257">
    <property type="entry name" value="PROKAR_LIPOPROTEIN"/>
    <property type="match status" value="1"/>
</dbReference>
<dbReference type="InterPro" id="IPR006665">
    <property type="entry name" value="OmpA-like"/>
</dbReference>
<comment type="caution">
    <text evidence="7">The sequence shown here is derived from an EMBL/GenBank/DDBJ whole genome shotgun (WGS) entry which is preliminary data.</text>
</comment>
<keyword evidence="8" id="KW-1185">Reference proteome</keyword>
<organism evidence="7 8">
    <name type="scientific">Lacibacter luteus</name>
    <dbReference type="NCBI Taxonomy" id="2508719"/>
    <lineage>
        <taxon>Bacteria</taxon>
        <taxon>Pseudomonadati</taxon>
        <taxon>Bacteroidota</taxon>
        <taxon>Chitinophagia</taxon>
        <taxon>Chitinophagales</taxon>
        <taxon>Chitinophagaceae</taxon>
        <taxon>Lacibacter</taxon>
    </lineage>
</organism>